<evidence type="ECO:0000313" key="3">
    <source>
        <dbReference type="Proteomes" id="UP001157910"/>
    </source>
</evidence>
<dbReference type="Gene3D" id="3.30.10.10">
    <property type="entry name" value="Trypsin Inhibitor V, subunit A"/>
    <property type="match status" value="1"/>
</dbReference>
<dbReference type="InterPro" id="IPR021719">
    <property type="entry name" value="Prot_inh_I78"/>
</dbReference>
<comment type="caution">
    <text evidence="2">The sequence shown here is derived from an EMBL/GenBank/DDBJ whole genome shotgun (WGS) entry which is preliminary data.</text>
</comment>
<dbReference type="PANTHER" id="PTHR39600:SF1">
    <property type="entry name" value="PEPTIDASE INHIBITOR I78 FAMILY PROTEIN"/>
    <property type="match status" value="1"/>
</dbReference>
<dbReference type="PROSITE" id="PS51257">
    <property type="entry name" value="PROKAR_LIPOPROTEIN"/>
    <property type="match status" value="1"/>
</dbReference>
<dbReference type="Proteomes" id="UP001157910">
    <property type="component" value="Unassembled WGS sequence"/>
</dbReference>
<sequence length="104" mass="10863">MVLKSIGPSVFLVASLAACSTQADSPPATLPPAAGSEADCGAGRFANYVGSKATPELIATVQASRSNAPLRVIKPGMAVTMDFRGDRLNIEVDESETIKRFYCS</sequence>
<evidence type="ECO:0000256" key="1">
    <source>
        <dbReference type="SAM" id="SignalP"/>
    </source>
</evidence>
<accession>A0ABY1Q471</accession>
<gene>
    <name evidence="2" type="ORF">SAMN06296065_10269</name>
</gene>
<dbReference type="PANTHER" id="PTHR39600">
    <property type="entry name" value="PEPTIDASE INHIBITOR I78 FAMILY PROTEIN"/>
    <property type="match status" value="1"/>
</dbReference>
<feature type="chain" id="PRO_5047507676" evidence="1">
    <location>
        <begin position="24"/>
        <end position="104"/>
    </location>
</feature>
<proteinExistence type="predicted"/>
<dbReference type="EMBL" id="FXUI01000002">
    <property type="protein sequence ID" value="SMP55974.1"/>
    <property type="molecule type" value="Genomic_DNA"/>
</dbReference>
<protein>
    <submittedName>
        <fullName evidence="2">Peptidase inhibitor I78 family protein</fullName>
    </submittedName>
</protein>
<keyword evidence="3" id="KW-1185">Reference proteome</keyword>
<feature type="signal peptide" evidence="1">
    <location>
        <begin position="1"/>
        <end position="23"/>
    </location>
</feature>
<organism evidence="2 3">
    <name type="scientific">Novosphingobium panipatense</name>
    <dbReference type="NCBI Taxonomy" id="428991"/>
    <lineage>
        <taxon>Bacteria</taxon>
        <taxon>Pseudomonadati</taxon>
        <taxon>Pseudomonadota</taxon>
        <taxon>Alphaproteobacteria</taxon>
        <taxon>Sphingomonadales</taxon>
        <taxon>Sphingomonadaceae</taxon>
        <taxon>Novosphingobium</taxon>
    </lineage>
</organism>
<reference evidence="2 3" key="1">
    <citation type="submission" date="2017-05" db="EMBL/GenBank/DDBJ databases">
        <authorList>
            <person name="Varghese N."/>
            <person name="Submissions S."/>
        </authorList>
    </citation>
    <scope>NUCLEOTIDE SEQUENCE [LARGE SCALE GENOMIC DNA]</scope>
    <source>
        <strain evidence="2 3">SM16</strain>
    </source>
</reference>
<dbReference type="RefSeq" id="WP_379502258.1">
    <property type="nucleotide sequence ID" value="NZ_FXUI01000002.1"/>
</dbReference>
<keyword evidence="1" id="KW-0732">Signal</keyword>
<dbReference type="Pfam" id="PF11720">
    <property type="entry name" value="Inhibitor_I78"/>
    <property type="match status" value="1"/>
</dbReference>
<evidence type="ECO:0000313" key="2">
    <source>
        <dbReference type="EMBL" id="SMP55974.1"/>
    </source>
</evidence>
<name>A0ABY1Q471_9SPHN</name>